<reference evidence="2" key="1">
    <citation type="submission" date="2020-08" db="EMBL/GenBank/DDBJ databases">
        <title>Chromosome-level assembly of Southern catfish (Silurus meridionalis) provides insights into visual adaptation to the nocturnal and benthic lifestyles.</title>
        <authorList>
            <person name="Zhang Y."/>
            <person name="Wang D."/>
            <person name="Peng Z."/>
        </authorList>
    </citation>
    <scope>NUCLEOTIDE SEQUENCE</scope>
    <source>
        <strain evidence="2">SWU-2019-XX</strain>
        <tissue evidence="2">Muscle</tissue>
    </source>
</reference>
<evidence type="ECO:0000256" key="1">
    <source>
        <dbReference type="SAM" id="MobiDB-lite"/>
    </source>
</evidence>
<comment type="caution">
    <text evidence="2">The sequence shown here is derived from an EMBL/GenBank/DDBJ whole genome shotgun (WGS) entry which is preliminary data.</text>
</comment>
<keyword evidence="3" id="KW-1185">Reference proteome</keyword>
<dbReference type="Proteomes" id="UP000606274">
    <property type="component" value="Unassembled WGS sequence"/>
</dbReference>
<evidence type="ECO:0000313" key="2">
    <source>
        <dbReference type="EMBL" id="KAF7698202.1"/>
    </source>
</evidence>
<feature type="region of interest" description="Disordered" evidence="1">
    <location>
        <begin position="130"/>
        <end position="156"/>
    </location>
</feature>
<feature type="region of interest" description="Disordered" evidence="1">
    <location>
        <begin position="211"/>
        <end position="258"/>
    </location>
</feature>
<sequence length="273" mass="30596">MAGKGREVADMMERRKVYMLCVQETKWRGSKARNIGGGFKLFFHGVDGKRNGVGVILKEEYRKSVVELMSLCSLDSGKTRYGSITKRENQKLNSCNNYKPAGTNVLEPGHEEGRVTATDKAGLEVDRHRVEHIGSREKPDEEWSKPPGGCHQGQVSGWHPGFLANVMSPLWRSVVERHPVRRPRRRDLEAERRPLLSHIGPGENVVLSACSESKTRETWKKTEDNHQNGSKNNQNGKGSANDQLQDDQRQSGVTSGNVQCNAYNFSSSLLIEK</sequence>
<feature type="compositionally biased region" description="Basic and acidic residues" evidence="1">
    <location>
        <begin position="213"/>
        <end position="226"/>
    </location>
</feature>
<organism evidence="2 3">
    <name type="scientific">Silurus meridionalis</name>
    <name type="common">Southern catfish</name>
    <name type="synonym">Silurus soldatovi meridionalis</name>
    <dbReference type="NCBI Taxonomy" id="175797"/>
    <lineage>
        <taxon>Eukaryota</taxon>
        <taxon>Metazoa</taxon>
        <taxon>Chordata</taxon>
        <taxon>Craniata</taxon>
        <taxon>Vertebrata</taxon>
        <taxon>Euteleostomi</taxon>
        <taxon>Actinopterygii</taxon>
        <taxon>Neopterygii</taxon>
        <taxon>Teleostei</taxon>
        <taxon>Ostariophysi</taxon>
        <taxon>Siluriformes</taxon>
        <taxon>Siluridae</taxon>
        <taxon>Silurus</taxon>
    </lineage>
</organism>
<gene>
    <name evidence="2" type="ORF">HF521_004712</name>
</gene>
<accession>A0A8T0AXF9</accession>
<dbReference type="Gene3D" id="3.60.10.10">
    <property type="entry name" value="Endonuclease/exonuclease/phosphatase"/>
    <property type="match status" value="1"/>
</dbReference>
<name>A0A8T0AXF9_SILME</name>
<dbReference type="AlphaFoldDB" id="A0A8T0AXF9"/>
<feature type="compositionally biased region" description="Low complexity" evidence="1">
    <location>
        <begin position="227"/>
        <end position="239"/>
    </location>
</feature>
<feature type="compositionally biased region" description="Basic and acidic residues" evidence="1">
    <location>
        <begin position="130"/>
        <end position="144"/>
    </location>
</feature>
<proteinExistence type="predicted"/>
<dbReference type="EMBL" id="JABFDY010000014">
    <property type="protein sequence ID" value="KAF7698202.1"/>
    <property type="molecule type" value="Genomic_DNA"/>
</dbReference>
<evidence type="ECO:0000313" key="3">
    <source>
        <dbReference type="Proteomes" id="UP000606274"/>
    </source>
</evidence>
<dbReference type="InterPro" id="IPR036691">
    <property type="entry name" value="Endo/exonu/phosph_ase_sf"/>
</dbReference>
<protein>
    <submittedName>
        <fullName evidence="2">Uncharacterized protein</fullName>
    </submittedName>
</protein>